<comment type="subcellular location">
    <subcellularLocation>
        <location evidence="1">Nucleus</location>
    </subcellularLocation>
</comment>
<gene>
    <name evidence="6" type="ORF">L195_g021390</name>
</gene>
<dbReference type="PANTHER" id="PTHR44133">
    <property type="entry name" value="CLEAVAGE STIMULATION FACTOR SUBUNIT 1"/>
    <property type="match status" value="1"/>
</dbReference>
<dbReference type="EMBL" id="ASHM01016340">
    <property type="protein sequence ID" value="PNX98148.1"/>
    <property type="molecule type" value="Genomic_DNA"/>
</dbReference>
<evidence type="ECO:0000256" key="1">
    <source>
        <dbReference type="ARBA" id="ARBA00004123"/>
    </source>
</evidence>
<evidence type="ECO:0000313" key="6">
    <source>
        <dbReference type="EMBL" id="PNX98148.1"/>
    </source>
</evidence>
<keyword evidence="2" id="KW-0507">mRNA processing</keyword>
<dbReference type="InterPro" id="IPR036322">
    <property type="entry name" value="WD40_repeat_dom_sf"/>
</dbReference>
<dbReference type="GO" id="GO:0031124">
    <property type="term" value="P:mRNA 3'-end processing"/>
    <property type="evidence" value="ECO:0007669"/>
    <property type="project" value="InterPro"/>
</dbReference>
<evidence type="ECO:0000256" key="4">
    <source>
        <dbReference type="ARBA" id="ARBA00029851"/>
    </source>
</evidence>
<dbReference type="Pfam" id="PF00400">
    <property type="entry name" value="WD40"/>
    <property type="match status" value="2"/>
</dbReference>
<evidence type="ECO:0000256" key="2">
    <source>
        <dbReference type="ARBA" id="ARBA00022664"/>
    </source>
</evidence>
<dbReference type="SMART" id="SM00320">
    <property type="entry name" value="WD40"/>
    <property type="match status" value="2"/>
</dbReference>
<dbReference type="InterPro" id="IPR044633">
    <property type="entry name" value="CstF1-like"/>
</dbReference>
<evidence type="ECO:0000313" key="7">
    <source>
        <dbReference type="Proteomes" id="UP000236291"/>
    </source>
</evidence>
<accession>A0A2K3N529</accession>
<dbReference type="PANTHER" id="PTHR44133:SF2">
    <property type="entry name" value="CLEAVAGE STIMULATION FACTOR SUBUNIT 1"/>
    <property type="match status" value="1"/>
</dbReference>
<name>A0A2K3N529_TRIPR</name>
<dbReference type="PROSITE" id="PS50082">
    <property type="entry name" value="WD_REPEATS_2"/>
    <property type="match status" value="1"/>
</dbReference>
<dbReference type="InterPro" id="IPR001680">
    <property type="entry name" value="WD40_rpt"/>
</dbReference>
<protein>
    <recommendedName>
        <fullName evidence="4">Cleavage stimulation factor 50 kDa subunit</fullName>
    </recommendedName>
</protein>
<dbReference type="Proteomes" id="UP000236291">
    <property type="component" value="Unassembled WGS sequence"/>
</dbReference>
<dbReference type="STRING" id="57577.A0A2K3N529"/>
<keyword evidence="5" id="KW-0853">WD repeat</keyword>
<feature type="repeat" description="WD" evidence="5">
    <location>
        <begin position="43"/>
        <end position="84"/>
    </location>
</feature>
<proteinExistence type="predicted"/>
<evidence type="ECO:0000256" key="3">
    <source>
        <dbReference type="ARBA" id="ARBA00023242"/>
    </source>
</evidence>
<dbReference type="ExpressionAtlas" id="A0A2K3N529">
    <property type="expression patterns" value="baseline"/>
</dbReference>
<dbReference type="InterPro" id="IPR015943">
    <property type="entry name" value="WD40/YVTN_repeat-like_dom_sf"/>
</dbReference>
<evidence type="ECO:0000256" key="5">
    <source>
        <dbReference type="PROSITE-ProRule" id="PRU00221"/>
    </source>
</evidence>
<dbReference type="SUPFAM" id="SSF50978">
    <property type="entry name" value="WD40 repeat-like"/>
    <property type="match status" value="1"/>
</dbReference>
<dbReference type="GO" id="GO:0005848">
    <property type="term" value="C:mRNA cleavage stimulating factor complex"/>
    <property type="evidence" value="ECO:0007669"/>
    <property type="project" value="InterPro"/>
</dbReference>
<reference evidence="6 7" key="2">
    <citation type="journal article" date="2017" name="Front. Plant Sci.">
        <title>Gene Classification and Mining of Molecular Markers Useful in Red Clover (Trifolium pratense) Breeding.</title>
        <authorList>
            <person name="Istvanek J."/>
            <person name="Dluhosova J."/>
            <person name="Dluhos P."/>
            <person name="Patkova L."/>
            <person name="Nedelnik J."/>
            <person name="Repkova J."/>
        </authorList>
    </citation>
    <scope>NUCLEOTIDE SEQUENCE [LARGE SCALE GENOMIC DNA]</scope>
    <source>
        <strain evidence="7">cv. Tatra</strain>
        <tissue evidence="6">Young leaves</tissue>
    </source>
</reference>
<organism evidence="6 7">
    <name type="scientific">Trifolium pratense</name>
    <name type="common">Red clover</name>
    <dbReference type="NCBI Taxonomy" id="57577"/>
    <lineage>
        <taxon>Eukaryota</taxon>
        <taxon>Viridiplantae</taxon>
        <taxon>Streptophyta</taxon>
        <taxon>Embryophyta</taxon>
        <taxon>Tracheophyta</taxon>
        <taxon>Spermatophyta</taxon>
        <taxon>Magnoliopsida</taxon>
        <taxon>eudicotyledons</taxon>
        <taxon>Gunneridae</taxon>
        <taxon>Pentapetalae</taxon>
        <taxon>rosids</taxon>
        <taxon>fabids</taxon>
        <taxon>Fabales</taxon>
        <taxon>Fabaceae</taxon>
        <taxon>Papilionoideae</taxon>
        <taxon>50 kb inversion clade</taxon>
        <taxon>NPAAA clade</taxon>
        <taxon>Hologalegina</taxon>
        <taxon>IRL clade</taxon>
        <taxon>Trifolieae</taxon>
        <taxon>Trifolium</taxon>
    </lineage>
</organism>
<dbReference type="Gene3D" id="2.130.10.10">
    <property type="entry name" value="YVTN repeat-like/Quinoprotein amine dehydrogenase"/>
    <property type="match status" value="1"/>
</dbReference>
<reference evidence="6 7" key="1">
    <citation type="journal article" date="2014" name="Am. J. Bot.">
        <title>Genome assembly and annotation for red clover (Trifolium pratense; Fabaceae).</title>
        <authorList>
            <person name="Istvanek J."/>
            <person name="Jaros M."/>
            <person name="Krenek A."/>
            <person name="Repkova J."/>
        </authorList>
    </citation>
    <scope>NUCLEOTIDE SEQUENCE [LARGE SCALE GENOMIC DNA]</scope>
    <source>
        <strain evidence="7">cv. Tatra</strain>
        <tissue evidence="6">Young leaves</tissue>
    </source>
</reference>
<sequence length="151" mass="16908">MLSHQLFIGDNALNGNSVFWCNSSLPDLKGSSKGFPKHETRHLSEHKNVARCARFSPDGRFVATGSADTSIKLFEVSKIKQMLLPDAKDGPVRFFDVSKTNAKRSYRVIQDTHNVRSVSFHPSGDFLLAVCKFSITNIMLAVELYSLYLLK</sequence>
<comment type="caution">
    <text evidence="6">The sequence shown here is derived from an EMBL/GenBank/DDBJ whole genome shotgun (WGS) entry which is preliminary data.</text>
</comment>
<dbReference type="PROSITE" id="PS50294">
    <property type="entry name" value="WD_REPEATS_REGION"/>
    <property type="match status" value="1"/>
</dbReference>
<dbReference type="GO" id="GO:0003723">
    <property type="term" value="F:RNA binding"/>
    <property type="evidence" value="ECO:0007669"/>
    <property type="project" value="TreeGrafter"/>
</dbReference>
<keyword evidence="3" id="KW-0539">Nucleus</keyword>
<dbReference type="AlphaFoldDB" id="A0A2K3N529"/>